<evidence type="ECO:0000313" key="2">
    <source>
        <dbReference type="EMBL" id="KAJ5151107.1"/>
    </source>
</evidence>
<feature type="compositionally biased region" description="Polar residues" evidence="1">
    <location>
        <begin position="84"/>
        <end position="102"/>
    </location>
</feature>
<organism evidence="2 3">
    <name type="scientific">Penicillium canariense</name>
    <dbReference type="NCBI Taxonomy" id="189055"/>
    <lineage>
        <taxon>Eukaryota</taxon>
        <taxon>Fungi</taxon>
        <taxon>Dikarya</taxon>
        <taxon>Ascomycota</taxon>
        <taxon>Pezizomycotina</taxon>
        <taxon>Eurotiomycetes</taxon>
        <taxon>Eurotiomycetidae</taxon>
        <taxon>Eurotiales</taxon>
        <taxon>Aspergillaceae</taxon>
        <taxon>Penicillium</taxon>
    </lineage>
</organism>
<reference evidence="2" key="2">
    <citation type="journal article" date="2023" name="IMA Fungus">
        <title>Comparative genomic study of the Penicillium genus elucidates a diverse pangenome and 15 lateral gene transfer events.</title>
        <authorList>
            <person name="Petersen C."/>
            <person name="Sorensen T."/>
            <person name="Nielsen M.R."/>
            <person name="Sondergaard T.E."/>
            <person name="Sorensen J.L."/>
            <person name="Fitzpatrick D.A."/>
            <person name="Frisvad J.C."/>
            <person name="Nielsen K.L."/>
        </authorList>
    </citation>
    <scope>NUCLEOTIDE SEQUENCE</scope>
    <source>
        <strain evidence="2">IBT 26290</strain>
    </source>
</reference>
<feature type="compositionally biased region" description="Basic residues" evidence="1">
    <location>
        <begin position="265"/>
        <end position="275"/>
    </location>
</feature>
<gene>
    <name evidence="2" type="ORF">N7482_010359</name>
</gene>
<protein>
    <submittedName>
        <fullName evidence="2">Uncharacterized protein</fullName>
    </submittedName>
</protein>
<feature type="region of interest" description="Disordered" evidence="1">
    <location>
        <begin position="55"/>
        <end position="281"/>
    </location>
</feature>
<feature type="compositionally biased region" description="Polar residues" evidence="1">
    <location>
        <begin position="56"/>
        <end position="66"/>
    </location>
</feature>
<accession>A0A9W9HMT9</accession>
<keyword evidence="3" id="KW-1185">Reference proteome</keyword>
<reference evidence="2" key="1">
    <citation type="submission" date="2022-11" db="EMBL/GenBank/DDBJ databases">
        <authorList>
            <person name="Petersen C."/>
        </authorList>
    </citation>
    <scope>NUCLEOTIDE SEQUENCE</scope>
    <source>
        <strain evidence="2">IBT 26290</strain>
    </source>
</reference>
<name>A0A9W9HMT9_9EURO</name>
<dbReference type="AlphaFoldDB" id="A0A9W9HMT9"/>
<feature type="compositionally biased region" description="Basic and acidic residues" evidence="1">
    <location>
        <begin position="153"/>
        <end position="168"/>
    </location>
</feature>
<dbReference type="Proteomes" id="UP001149163">
    <property type="component" value="Unassembled WGS sequence"/>
</dbReference>
<evidence type="ECO:0000313" key="3">
    <source>
        <dbReference type="Proteomes" id="UP001149163"/>
    </source>
</evidence>
<comment type="caution">
    <text evidence="2">The sequence shown here is derived from an EMBL/GenBank/DDBJ whole genome shotgun (WGS) entry which is preliminary data.</text>
</comment>
<dbReference type="OrthoDB" id="5366332at2759"/>
<sequence length="385" mass="42266">MASVTCRGELHMRSAPAGSVQPGLNIPLKGPQTTVTELADFSKLTTGESIEKCLSPTESAILSAPSSPKMEMETETPRVKRATTRSPDSSTHSGPQTASRPTSAANSIHHHSRSNSRSTARSRPPSRHSSLHSSQRAVANPSIVPVPSSRSTPADKRESLLALHRESCRLFQEQEPPSKYSTDEPRPALYRAPSTIYKTRRDARTSSEIGNSAPSSPISSSPSTRRFDPEYPNRGSVSSTTAPHFLQARDRSHTMPGSGASHSYSHAHTHTHTHAHSPSASSIHVPATVMEWTSPSTRRLEYEKIDRASRGVRGLWRRVAPRWCQKRDSRTPFFEEGKTGREGSVRRFRMDLPDESEEPKRQGQAFDLGGKGGNERRAGRSKTSP</sequence>
<feature type="compositionally biased region" description="Low complexity" evidence="1">
    <location>
        <begin position="212"/>
        <end position="223"/>
    </location>
</feature>
<proteinExistence type="predicted"/>
<feature type="compositionally biased region" description="Basic and acidic residues" evidence="1">
    <location>
        <begin position="328"/>
        <end position="352"/>
    </location>
</feature>
<evidence type="ECO:0000256" key="1">
    <source>
        <dbReference type="SAM" id="MobiDB-lite"/>
    </source>
</evidence>
<dbReference type="GeneID" id="81431659"/>
<feature type="region of interest" description="Disordered" evidence="1">
    <location>
        <begin position="328"/>
        <end position="385"/>
    </location>
</feature>
<dbReference type="RefSeq" id="XP_056538440.1">
    <property type="nucleotide sequence ID" value="XM_056692483.1"/>
</dbReference>
<feature type="region of interest" description="Disordered" evidence="1">
    <location>
        <begin position="1"/>
        <end position="28"/>
    </location>
</feature>
<dbReference type="EMBL" id="JAPQKN010000008">
    <property type="protein sequence ID" value="KAJ5151107.1"/>
    <property type="molecule type" value="Genomic_DNA"/>
</dbReference>